<protein>
    <submittedName>
        <fullName evidence="1">Uncharacterized protein</fullName>
    </submittedName>
</protein>
<sequence>MEPVAAAKLDAETTELANRVRKARLQQELDDIDDRKQQRQEVDDMRLRERKLLLQLDETRLGASKGDSAVVGELTELRRELGDLRESRHQAELRQSEDRHSSEMRQVLAGIQRTGLTEMDILARVLDKGENLAIMVTDKVDRLVKSGQGDKTLMTALQLGLTPSEFQLLQQGEELVPTREDFEVGRRYRAHRDGVPYVEPESGEFEGVVSLVQRHNLMWQTAMDKAQRAMGKGGRQAAVRTGKPGQVPVTGVPEPGEQQPVVLKAESKVVQCTRCGSTFDIDLAEARSQAGVGKRLFIHCANPKCGFMLDLKELIPELQPAPGPEPVADRSTTPKCYVPGTYGECVSDLRSQDRQCGDCAWSG</sequence>
<name>X1RWX8_9ZZZZ</name>
<gene>
    <name evidence="1" type="ORF">S12H4_00821</name>
</gene>
<proteinExistence type="predicted"/>
<organism evidence="1">
    <name type="scientific">marine sediment metagenome</name>
    <dbReference type="NCBI Taxonomy" id="412755"/>
    <lineage>
        <taxon>unclassified sequences</taxon>
        <taxon>metagenomes</taxon>
        <taxon>ecological metagenomes</taxon>
    </lineage>
</organism>
<evidence type="ECO:0000313" key="1">
    <source>
        <dbReference type="EMBL" id="GAI59984.1"/>
    </source>
</evidence>
<comment type="caution">
    <text evidence="1">The sequence shown here is derived from an EMBL/GenBank/DDBJ whole genome shotgun (WGS) entry which is preliminary data.</text>
</comment>
<dbReference type="EMBL" id="BARW01000130">
    <property type="protein sequence ID" value="GAI59984.1"/>
    <property type="molecule type" value="Genomic_DNA"/>
</dbReference>
<dbReference type="AlphaFoldDB" id="X1RWX8"/>
<accession>X1RWX8</accession>
<reference evidence="1" key="1">
    <citation type="journal article" date="2014" name="Front. Microbiol.">
        <title>High frequency of phylogenetically diverse reductive dehalogenase-homologous genes in deep subseafloor sedimentary metagenomes.</title>
        <authorList>
            <person name="Kawai M."/>
            <person name="Futagami T."/>
            <person name="Toyoda A."/>
            <person name="Takaki Y."/>
            <person name="Nishi S."/>
            <person name="Hori S."/>
            <person name="Arai W."/>
            <person name="Tsubouchi T."/>
            <person name="Morono Y."/>
            <person name="Uchiyama I."/>
            <person name="Ito T."/>
            <person name="Fujiyama A."/>
            <person name="Inagaki F."/>
            <person name="Takami H."/>
        </authorList>
    </citation>
    <scope>NUCLEOTIDE SEQUENCE</scope>
    <source>
        <strain evidence="1">Expedition CK06-06</strain>
    </source>
</reference>